<evidence type="ECO:0000259" key="2">
    <source>
        <dbReference type="Pfam" id="PF12770"/>
    </source>
</evidence>
<dbReference type="InterPro" id="IPR011990">
    <property type="entry name" value="TPR-like_helical_dom_sf"/>
</dbReference>
<proteinExistence type="predicted"/>
<feature type="non-terminal residue" evidence="3">
    <location>
        <position position="1"/>
    </location>
</feature>
<keyword evidence="1" id="KW-0175">Coiled coil</keyword>
<dbReference type="EMBL" id="ATBP01002698">
    <property type="protein sequence ID" value="ETR65568.1"/>
    <property type="molecule type" value="Genomic_DNA"/>
</dbReference>
<name>A0A1V1NSN5_9BACT</name>
<comment type="caution">
    <text evidence="3">The sequence shown here is derived from an EMBL/GenBank/DDBJ whole genome shotgun (WGS) entry which is preliminary data.</text>
</comment>
<protein>
    <recommendedName>
        <fullName evidence="2">CHAT domain-containing protein</fullName>
    </recommendedName>
</protein>
<accession>A0A1V1NSN5</accession>
<sequence>AQGNETIAFELIDQKALDLIQIIPDNYFKSIYLLALNLNCLKIYQKYPIHELKNNAGEILLFAEKTISGKTANLALKSYIQGYKGLWAAVEDNFSQAMKCFQKAIFLSNQGGHPEITYQWQWQLARVYQQQNNSQMSIQSYQNAIQSLKLFQHDFFIGYRSQHLLFQNMIKPVFRELVALYLVQTEKADKNEKETFLFSALETMEALKKGELENYFEDECITVEETELLTRTTSGTALIYPIFSGNDLSVILIMPDYIKYQRLNVEQERLKKSVKAFRKELWQLKNNFMDSVYYPQQIYQAIISPIENELTLKKIETLIVVPDEELRLIPFSCLYDGSQFLIERYAIITV</sequence>
<evidence type="ECO:0000313" key="4">
    <source>
        <dbReference type="Proteomes" id="UP000189670"/>
    </source>
</evidence>
<organism evidence="3 4">
    <name type="scientific">Candidatus Magnetoglobus multicellularis str. Araruama</name>
    <dbReference type="NCBI Taxonomy" id="890399"/>
    <lineage>
        <taxon>Bacteria</taxon>
        <taxon>Pseudomonadati</taxon>
        <taxon>Thermodesulfobacteriota</taxon>
        <taxon>Desulfobacteria</taxon>
        <taxon>Desulfobacterales</taxon>
        <taxon>Desulfobacteraceae</taxon>
        <taxon>Candidatus Magnetoglobus</taxon>
    </lineage>
</organism>
<dbReference type="InterPro" id="IPR024983">
    <property type="entry name" value="CHAT_dom"/>
</dbReference>
<dbReference type="Pfam" id="PF12770">
    <property type="entry name" value="CHAT"/>
    <property type="match status" value="1"/>
</dbReference>
<reference evidence="4" key="1">
    <citation type="submission" date="2012-11" db="EMBL/GenBank/DDBJ databases">
        <authorList>
            <person name="Lucero-Rivera Y.E."/>
            <person name="Tovar-Ramirez D."/>
        </authorList>
    </citation>
    <scope>NUCLEOTIDE SEQUENCE [LARGE SCALE GENOMIC DNA]</scope>
    <source>
        <strain evidence="4">Araruama</strain>
    </source>
</reference>
<dbReference type="SUPFAM" id="SSF48452">
    <property type="entry name" value="TPR-like"/>
    <property type="match status" value="1"/>
</dbReference>
<feature type="non-terminal residue" evidence="3">
    <location>
        <position position="350"/>
    </location>
</feature>
<dbReference type="Gene3D" id="1.25.40.10">
    <property type="entry name" value="Tetratricopeptide repeat domain"/>
    <property type="match status" value="1"/>
</dbReference>
<evidence type="ECO:0000313" key="3">
    <source>
        <dbReference type="EMBL" id="ETR65568.1"/>
    </source>
</evidence>
<feature type="coiled-coil region" evidence="1">
    <location>
        <begin position="260"/>
        <end position="287"/>
    </location>
</feature>
<dbReference type="AlphaFoldDB" id="A0A1V1NSN5"/>
<gene>
    <name evidence="3" type="ORF">OMM_14047</name>
</gene>
<feature type="domain" description="CHAT" evidence="2">
    <location>
        <begin position="296"/>
        <end position="348"/>
    </location>
</feature>
<dbReference type="Proteomes" id="UP000189670">
    <property type="component" value="Unassembled WGS sequence"/>
</dbReference>
<evidence type="ECO:0000256" key="1">
    <source>
        <dbReference type="SAM" id="Coils"/>
    </source>
</evidence>